<accession>A0A6H5GDV3</accession>
<evidence type="ECO:0000313" key="2">
    <source>
        <dbReference type="EMBL" id="CAB0001188.1"/>
    </source>
</evidence>
<gene>
    <name evidence="2" type="ORF">NTEN_LOCUS6975</name>
</gene>
<dbReference type="Proteomes" id="UP000479000">
    <property type="component" value="Unassembled WGS sequence"/>
</dbReference>
<evidence type="ECO:0000313" key="3">
    <source>
        <dbReference type="Proteomes" id="UP000479000"/>
    </source>
</evidence>
<dbReference type="InterPro" id="IPR051954">
    <property type="entry name" value="tRNA_methyltransferase_THADA"/>
</dbReference>
<protein>
    <recommendedName>
        <fullName evidence="1">tRNA (32-2'-O)-methyltransferase regulator THADA-like TPR repeats region domain-containing protein</fullName>
    </recommendedName>
</protein>
<dbReference type="AlphaFoldDB" id="A0A6H5GDV3"/>
<keyword evidence="3" id="KW-1185">Reference proteome</keyword>
<dbReference type="PANTHER" id="PTHR14387">
    <property type="entry name" value="THADA/DEATH RECEPTOR INTERACTING PROTEIN"/>
    <property type="match status" value="1"/>
</dbReference>
<dbReference type="GO" id="GO:0030488">
    <property type="term" value="P:tRNA methylation"/>
    <property type="evidence" value="ECO:0007669"/>
    <property type="project" value="TreeGrafter"/>
</dbReference>
<dbReference type="Pfam" id="PF25150">
    <property type="entry name" value="TPR_Trm732"/>
    <property type="match status" value="1"/>
</dbReference>
<organism evidence="2 3">
    <name type="scientific">Nesidiocoris tenuis</name>
    <dbReference type="NCBI Taxonomy" id="355587"/>
    <lineage>
        <taxon>Eukaryota</taxon>
        <taxon>Metazoa</taxon>
        <taxon>Ecdysozoa</taxon>
        <taxon>Arthropoda</taxon>
        <taxon>Hexapoda</taxon>
        <taxon>Insecta</taxon>
        <taxon>Pterygota</taxon>
        <taxon>Neoptera</taxon>
        <taxon>Paraneoptera</taxon>
        <taxon>Hemiptera</taxon>
        <taxon>Heteroptera</taxon>
        <taxon>Panheteroptera</taxon>
        <taxon>Cimicomorpha</taxon>
        <taxon>Miridae</taxon>
        <taxon>Dicyphina</taxon>
        <taxon>Nesidiocoris</taxon>
    </lineage>
</organism>
<name>A0A6H5GDV3_9HEMI</name>
<dbReference type="InterPro" id="IPR056843">
    <property type="entry name" value="THADA-like_TPR"/>
</dbReference>
<dbReference type="OrthoDB" id="6614653at2759"/>
<dbReference type="EMBL" id="CADCXU010010439">
    <property type="protein sequence ID" value="CAB0001188.1"/>
    <property type="molecule type" value="Genomic_DNA"/>
</dbReference>
<sequence>MFFFKWYFSRSFPISGHLAESFGRSYVSAFKNRSVHLLASDASGIQVARRLGKAVSREQSVRPPVVVIGYQPARHCGLQLGKSRQWLSKLNLFNYWMGPMIKRYRCCLDLIYDGLRGEASSKPSADLIFSLVLTMKLGRKEGYEEMSWPKINNNHLDIALTHQDNDIRSHESLPEQVSVCPCVRVSALKNQDGLSTCDGVCQSMCFLEWLFKFLSSCLEIGSNYQRKITALELYKIVLAYLTDENGGERKKCLRTVGEASRSPVAKRNWSSVSASPCWSDKAQRGFGSSRQLFEHAGQINGPISRCFASRQDFGPIFRKPMVEKCLERLVSLVERRTGHTSQALHLLAVLLKDRSLSQETARVIHRLAAASFACLSHSSWAVRFVKSKWKYCDRPEIENRNGASEKTFSYTHLLRITSRTSVCCEKCVKTFKKSNKLKKIKIGSGPQIAKNSKKEKSRQINGNVSLFGRDTLGCMMLDLVPSITGDPQQDCSVRSQLWEIGMALLGDENPIVRLEAGKFAGLIIESSHQLNPVICMRKLMDPSVLLKHFHV</sequence>
<reference evidence="2 3" key="1">
    <citation type="submission" date="2020-02" db="EMBL/GenBank/DDBJ databases">
        <authorList>
            <person name="Ferguson B K."/>
        </authorList>
    </citation>
    <scope>NUCLEOTIDE SEQUENCE [LARGE SCALE GENOMIC DNA]</scope>
</reference>
<evidence type="ECO:0000259" key="1">
    <source>
        <dbReference type="Pfam" id="PF25150"/>
    </source>
</evidence>
<proteinExistence type="predicted"/>
<dbReference type="PANTHER" id="PTHR14387:SF0">
    <property type="entry name" value="DUF2428 DOMAIN-CONTAINING PROTEIN"/>
    <property type="match status" value="1"/>
</dbReference>
<feature type="non-terminal residue" evidence="2">
    <location>
        <position position="551"/>
    </location>
</feature>
<dbReference type="GO" id="GO:0005829">
    <property type="term" value="C:cytosol"/>
    <property type="evidence" value="ECO:0007669"/>
    <property type="project" value="TreeGrafter"/>
</dbReference>
<feature type="domain" description="tRNA (32-2'-O)-methyltransferase regulator THADA-like TPR repeats region" evidence="1">
    <location>
        <begin position="198"/>
        <end position="246"/>
    </location>
</feature>